<gene>
    <name evidence="13" type="ORF">KC729_14430</name>
</gene>
<evidence type="ECO:0000256" key="5">
    <source>
        <dbReference type="ARBA" id="ARBA00022519"/>
    </source>
</evidence>
<keyword evidence="3" id="KW-0813">Transport</keyword>
<evidence type="ECO:0000313" key="13">
    <source>
        <dbReference type="EMBL" id="MCA9728884.1"/>
    </source>
</evidence>
<evidence type="ECO:0000256" key="3">
    <source>
        <dbReference type="ARBA" id="ARBA00022448"/>
    </source>
</evidence>
<keyword evidence="7" id="KW-0653">Protein transport</keyword>
<reference evidence="13" key="2">
    <citation type="journal article" date="2021" name="Microbiome">
        <title>Successional dynamics and alternative stable states in a saline activated sludge microbial community over 9 years.</title>
        <authorList>
            <person name="Wang Y."/>
            <person name="Ye J."/>
            <person name="Ju F."/>
            <person name="Liu L."/>
            <person name="Boyd J.A."/>
            <person name="Deng Y."/>
            <person name="Parks D.H."/>
            <person name="Jiang X."/>
            <person name="Yin X."/>
            <person name="Woodcroft B.J."/>
            <person name="Tyson G.W."/>
            <person name="Hugenholtz P."/>
            <person name="Polz M.F."/>
            <person name="Zhang T."/>
        </authorList>
    </citation>
    <scope>NUCLEOTIDE SEQUENCE</scope>
    <source>
        <strain evidence="13">HKST-UBA01</strain>
    </source>
</reference>
<keyword evidence="9 11" id="KW-0472">Membrane</keyword>
<sequence length="212" mass="23487">MAIALETLHQSEHYRLRATYNRMLLLGAIVAILLHILAAVFSPPYTPHPYQLRERTFESVEIPDEIVIPPPPEEVQRPELPQEAEISEEASEEETLAPTTYDPFAPPVVPQTGGGEADVFVAFDTPPEPVHMVPAVYPELARQAEAEGTVNLLVTIDETGRVVDAVVQSSNTIAALDKAAIDAAHKWLFKPAKQRDKPVKVRIIIPFRFSLN</sequence>
<feature type="region of interest" description="Disordered" evidence="10">
    <location>
        <begin position="67"/>
        <end position="101"/>
    </location>
</feature>
<feature type="domain" description="TonB C-terminal" evidence="12">
    <location>
        <begin position="122"/>
        <end position="212"/>
    </location>
</feature>
<dbReference type="Gene3D" id="3.30.1150.10">
    <property type="match status" value="1"/>
</dbReference>
<evidence type="ECO:0000256" key="4">
    <source>
        <dbReference type="ARBA" id="ARBA00022475"/>
    </source>
</evidence>
<organism evidence="13 14">
    <name type="scientific">Eiseniibacteriota bacterium</name>
    <dbReference type="NCBI Taxonomy" id="2212470"/>
    <lineage>
        <taxon>Bacteria</taxon>
        <taxon>Candidatus Eiseniibacteriota</taxon>
    </lineage>
</organism>
<keyword evidence="4" id="KW-1003">Cell membrane</keyword>
<evidence type="ECO:0000259" key="12">
    <source>
        <dbReference type="PROSITE" id="PS52015"/>
    </source>
</evidence>
<evidence type="ECO:0000256" key="9">
    <source>
        <dbReference type="ARBA" id="ARBA00023136"/>
    </source>
</evidence>
<reference evidence="13" key="1">
    <citation type="submission" date="2020-04" db="EMBL/GenBank/DDBJ databases">
        <authorList>
            <person name="Zhang T."/>
        </authorList>
    </citation>
    <scope>NUCLEOTIDE SEQUENCE</scope>
    <source>
        <strain evidence="13">HKST-UBA01</strain>
    </source>
</reference>
<dbReference type="EMBL" id="JAGQHR010000502">
    <property type="protein sequence ID" value="MCA9728884.1"/>
    <property type="molecule type" value="Genomic_DNA"/>
</dbReference>
<keyword evidence="5" id="KW-0997">Cell inner membrane</keyword>
<dbReference type="GO" id="GO:0005886">
    <property type="term" value="C:plasma membrane"/>
    <property type="evidence" value="ECO:0007669"/>
    <property type="project" value="UniProtKB-SubCell"/>
</dbReference>
<dbReference type="Pfam" id="PF03544">
    <property type="entry name" value="TonB_C"/>
    <property type="match status" value="1"/>
</dbReference>
<evidence type="ECO:0000256" key="1">
    <source>
        <dbReference type="ARBA" id="ARBA00004383"/>
    </source>
</evidence>
<feature type="transmembrane region" description="Helical" evidence="11">
    <location>
        <begin position="23"/>
        <end position="45"/>
    </location>
</feature>
<dbReference type="GO" id="GO:0055085">
    <property type="term" value="P:transmembrane transport"/>
    <property type="evidence" value="ECO:0007669"/>
    <property type="project" value="InterPro"/>
</dbReference>
<comment type="caution">
    <text evidence="13">The sequence shown here is derived from an EMBL/GenBank/DDBJ whole genome shotgun (WGS) entry which is preliminary data.</text>
</comment>
<dbReference type="InterPro" id="IPR037682">
    <property type="entry name" value="TonB_C"/>
</dbReference>
<dbReference type="SUPFAM" id="SSF74653">
    <property type="entry name" value="TolA/TonB C-terminal domain"/>
    <property type="match status" value="1"/>
</dbReference>
<accession>A0A956M0E5</accession>
<dbReference type="GO" id="GO:0015031">
    <property type="term" value="P:protein transport"/>
    <property type="evidence" value="ECO:0007669"/>
    <property type="project" value="UniProtKB-KW"/>
</dbReference>
<protein>
    <submittedName>
        <fullName evidence="13">Energy transducer TonB</fullName>
    </submittedName>
</protein>
<dbReference type="PANTHER" id="PTHR33446">
    <property type="entry name" value="PROTEIN TONB-RELATED"/>
    <property type="match status" value="1"/>
</dbReference>
<evidence type="ECO:0000256" key="7">
    <source>
        <dbReference type="ARBA" id="ARBA00022927"/>
    </source>
</evidence>
<keyword evidence="6 11" id="KW-0812">Transmembrane</keyword>
<dbReference type="NCBIfam" id="TIGR01352">
    <property type="entry name" value="tonB_Cterm"/>
    <property type="match status" value="1"/>
</dbReference>
<evidence type="ECO:0000313" key="14">
    <source>
        <dbReference type="Proteomes" id="UP000697710"/>
    </source>
</evidence>
<feature type="compositionally biased region" description="Acidic residues" evidence="10">
    <location>
        <begin position="85"/>
        <end position="95"/>
    </location>
</feature>
<evidence type="ECO:0000256" key="10">
    <source>
        <dbReference type="SAM" id="MobiDB-lite"/>
    </source>
</evidence>
<keyword evidence="8 11" id="KW-1133">Transmembrane helix</keyword>
<dbReference type="InterPro" id="IPR051045">
    <property type="entry name" value="TonB-dependent_transducer"/>
</dbReference>
<name>A0A956M0E5_UNCEI</name>
<proteinExistence type="inferred from homology"/>
<evidence type="ECO:0000256" key="6">
    <source>
        <dbReference type="ARBA" id="ARBA00022692"/>
    </source>
</evidence>
<dbReference type="InterPro" id="IPR006260">
    <property type="entry name" value="TonB/TolA_C"/>
</dbReference>
<comment type="subcellular location">
    <subcellularLocation>
        <location evidence="1">Cell inner membrane</location>
        <topology evidence="1">Single-pass membrane protein</topology>
        <orientation evidence="1">Periplasmic side</orientation>
    </subcellularLocation>
</comment>
<evidence type="ECO:0000256" key="2">
    <source>
        <dbReference type="ARBA" id="ARBA00006555"/>
    </source>
</evidence>
<dbReference type="Proteomes" id="UP000697710">
    <property type="component" value="Unassembled WGS sequence"/>
</dbReference>
<dbReference type="PROSITE" id="PS52015">
    <property type="entry name" value="TONB_CTD"/>
    <property type="match status" value="1"/>
</dbReference>
<dbReference type="AlphaFoldDB" id="A0A956M0E5"/>
<dbReference type="PANTHER" id="PTHR33446:SF14">
    <property type="entry name" value="PROTEIN TONB"/>
    <property type="match status" value="1"/>
</dbReference>
<evidence type="ECO:0000256" key="11">
    <source>
        <dbReference type="SAM" id="Phobius"/>
    </source>
</evidence>
<evidence type="ECO:0000256" key="8">
    <source>
        <dbReference type="ARBA" id="ARBA00022989"/>
    </source>
</evidence>
<comment type="similarity">
    <text evidence="2">Belongs to the TonB family.</text>
</comment>